<name>A0A7X5LM32_9ALTE</name>
<dbReference type="Pfam" id="PF08351">
    <property type="entry name" value="TmcA_N"/>
    <property type="match status" value="1"/>
</dbReference>
<dbReference type="EMBL" id="JAAAWN010000014">
    <property type="protein sequence ID" value="NDV91858.1"/>
    <property type="molecule type" value="Genomic_DNA"/>
</dbReference>
<dbReference type="Gene3D" id="3.40.50.300">
    <property type="entry name" value="P-loop containing nucleotide triphosphate hydrolases"/>
    <property type="match status" value="1"/>
</dbReference>
<keyword evidence="8" id="KW-1185">Reference proteome</keyword>
<dbReference type="InterPro" id="IPR032672">
    <property type="entry name" value="TmcA/NAT10/Kre33"/>
</dbReference>
<dbReference type="SUPFAM" id="SSF55729">
    <property type="entry name" value="Acyl-CoA N-acyltransferases (Nat)"/>
    <property type="match status" value="1"/>
</dbReference>
<feature type="domain" description="N-acetyltransferase" evidence="6">
    <location>
        <begin position="481"/>
        <end position="666"/>
    </location>
</feature>
<dbReference type="GO" id="GO:1990883">
    <property type="term" value="F:18S rRNA cytidine N-acetyltransferase activity"/>
    <property type="evidence" value="ECO:0007669"/>
    <property type="project" value="TreeGrafter"/>
</dbReference>
<evidence type="ECO:0000256" key="3">
    <source>
        <dbReference type="ARBA" id="ARBA00022741"/>
    </source>
</evidence>
<dbReference type="Pfam" id="PF05127">
    <property type="entry name" value="NAT10_TcmA_helicase"/>
    <property type="match status" value="1"/>
</dbReference>
<dbReference type="CDD" id="cd04301">
    <property type="entry name" value="NAT_SF"/>
    <property type="match status" value="1"/>
</dbReference>
<dbReference type="GO" id="GO:0005524">
    <property type="term" value="F:ATP binding"/>
    <property type="evidence" value="ECO:0007669"/>
    <property type="project" value="UniProtKB-KW"/>
</dbReference>
<keyword evidence="2" id="KW-0819">tRNA processing</keyword>
<accession>A0A7X5LM32</accession>
<keyword evidence="4" id="KW-0067">ATP-binding</keyword>
<evidence type="ECO:0000313" key="7">
    <source>
        <dbReference type="EMBL" id="NDV91858.1"/>
    </source>
</evidence>
<protein>
    <submittedName>
        <fullName evidence="7">GNAT family N-acetyltransferase</fullName>
    </submittedName>
</protein>
<dbReference type="PANTHER" id="PTHR10925:SF5">
    <property type="entry name" value="RNA CYTIDINE ACETYLTRANSFERASE"/>
    <property type="match status" value="1"/>
</dbReference>
<keyword evidence="5" id="KW-0012">Acyltransferase</keyword>
<dbReference type="InterPro" id="IPR013562">
    <property type="entry name" value="TmcA/NAT10_N"/>
</dbReference>
<keyword evidence="3" id="KW-0547">Nucleotide-binding</keyword>
<dbReference type="PANTHER" id="PTHR10925">
    <property type="entry name" value="N-ACETYLTRANSFERASE 10"/>
    <property type="match status" value="1"/>
</dbReference>
<evidence type="ECO:0000256" key="4">
    <source>
        <dbReference type="ARBA" id="ARBA00022840"/>
    </source>
</evidence>
<reference evidence="7 8" key="1">
    <citation type="submission" date="2020-01" db="EMBL/GenBank/DDBJ databases">
        <authorList>
            <person name="Chen J."/>
            <person name="Zhu S."/>
            <person name="Yang J."/>
        </authorList>
    </citation>
    <scope>NUCLEOTIDE SEQUENCE [LARGE SCALE GENOMIC DNA]</scope>
    <source>
        <strain evidence="7 8">345S023</strain>
    </source>
</reference>
<evidence type="ECO:0000256" key="5">
    <source>
        <dbReference type="ARBA" id="ARBA00023315"/>
    </source>
</evidence>
<dbReference type="RefSeq" id="WP_163085947.1">
    <property type="nucleotide sequence ID" value="NZ_JAAAWN010000014.1"/>
</dbReference>
<dbReference type="GO" id="GO:0000049">
    <property type="term" value="F:tRNA binding"/>
    <property type="evidence" value="ECO:0007669"/>
    <property type="project" value="TreeGrafter"/>
</dbReference>
<proteinExistence type="predicted"/>
<organism evidence="7 8">
    <name type="scientific">Alteromonas profundi</name>
    <dbReference type="NCBI Taxonomy" id="2696062"/>
    <lineage>
        <taxon>Bacteria</taxon>
        <taxon>Pseudomonadati</taxon>
        <taxon>Pseudomonadota</taxon>
        <taxon>Gammaproteobacteria</taxon>
        <taxon>Alteromonadales</taxon>
        <taxon>Alteromonadaceae</taxon>
        <taxon>Alteromonas/Salinimonas group</taxon>
        <taxon>Alteromonas</taxon>
    </lineage>
</organism>
<sequence length="777" mass="86360">MAQNSVYSWLYSPFVNAKQRITHRRLLVIADDEAACANKVAQLLAPPSKFNQGEQSVSTIVVGAEGTLQANVRKHLLGNEYDIGVLYCHRGFSPSDLLALAGTLRYGGCLILCTPPFKQWINTPSMAKVSYGYQQTYSRYIARLTNIFIETHEVSMWTPTRLHLAPPETTSWTPTHCHPSTAGAPTQSLEGESDIPLKNQTVEKSIEKDTQKNIRIGRRQETLGAFNADELVGVQEVGESVGVQGLTDKMGVQEVGENVGVQGLNKEQRTAFNDFVAMQCLRGILTAPRGRGKSTLLGVIAAYFVSQGKTVYITSTVRRNVDALIKHCCGAFTTIKQKGKNSYFDPKTGGVCSWLATDNPKLFYGQCDLLIVDEAASLPLPTIKTCLSHHPQWLLATTLQGYEGSGQGFIHRLLPSLLAKNALHRTLTAPYRWVTGDKLEILLNHLCLFEGYSFNNDLVSSLVDRVSVDEKYSKLSRVTKCDLDTMPYGELNEAMGLLALAHYQTTPDDFLRILDSEALLLFVYKENGRIVGAAVIYNEGGEQLAPLAHEVAEGSRRPAGHMSAQRIALLAGDGSFAKQKYWRINRIAVHPWFRNQGIGTQIIEEIKQFAHHHNIDCLTSSYGAKPALNRFWHNNGFVTIDTGIKVNKASGDISALVIYPLSKEFNEKANLLTSLYANNNNSNVFKLTELDKRVQKVYLAKLWNFCHGHLSLEQVTMPLASFCKLLFANDIDKNELQPLLCTLPLNTSELRKVFKASGKSDLNDKIRNWLIRNLPKS</sequence>
<dbReference type="Pfam" id="PF00583">
    <property type="entry name" value="Acetyltransf_1"/>
    <property type="match status" value="1"/>
</dbReference>
<dbReference type="InterPro" id="IPR027417">
    <property type="entry name" value="P-loop_NTPase"/>
</dbReference>
<evidence type="ECO:0000259" key="6">
    <source>
        <dbReference type="PROSITE" id="PS51186"/>
    </source>
</evidence>
<dbReference type="GO" id="GO:1904812">
    <property type="term" value="P:rRNA acetylation involved in maturation of SSU-rRNA"/>
    <property type="evidence" value="ECO:0007669"/>
    <property type="project" value="TreeGrafter"/>
</dbReference>
<dbReference type="AlphaFoldDB" id="A0A7X5LM32"/>
<dbReference type="InterPro" id="IPR007807">
    <property type="entry name" value="TcmA/NAT10_helicase"/>
</dbReference>
<dbReference type="InterPro" id="IPR000182">
    <property type="entry name" value="GNAT_dom"/>
</dbReference>
<dbReference type="PROSITE" id="PS51186">
    <property type="entry name" value="GNAT"/>
    <property type="match status" value="1"/>
</dbReference>
<evidence type="ECO:0000256" key="2">
    <source>
        <dbReference type="ARBA" id="ARBA00022694"/>
    </source>
</evidence>
<dbReference type="GO" id="GO:0008033">
    <property type="term" value="P:tRNA processing"/>
    <property type="evidence" value="ECO:0007669"/>
    <property type="project" value="UniProtKB-KW"/>
</dbReference>
<dbReference type="SUPFAM" id="SSF52540">
    <property type="entry name" value="P-loop containing nucleoside triphosphate hydrolases"/>
    <property type="match status" value="1"/>
</dbReference>
<dbReference type="InterPro" id="IPR016181">
    <property type="entry name" value="Acyl_CoA_acyltransferase"/>
</dbReference>
<gene>
    <name evidence="7" type="ORF">GTH32_11780</name>
</gene>
<comment type="caution">
    <text evidence="7">The sequence shown here is derived from an EMBL/GenBank/DDBJ whole genome shotgun (WGS) entry which is preliminary data.</text>
</comment>
<evidence type="ECO:0000313" key="8">
    <source>
        <dbReference type="Proteomes" id="UP000470213"/>
    </source>
</evidence>
<dbReference type="Proteomes" id="UP000470213">
    <property type="component" value="Unassembled WGS sequence"/>
</dbReference>
<keyword evidence="1 7" id="KW-0808">Transferase</keyword>
<evidence type="ECO:0000256" key="1">
    <source>
        <dbReference type="ARBA" id="ARBA00022679"/>
    </source>
</evidence>
<dbReference type="Gene3D" id="3.40.630.30">
    <property type="match status" value="1"/>
</dbReference>
<dbReference type="Gene3D" id="3.40.50.11040">
    <property type="match status" value="1"/>
</dbReference>